<dbReference type="EMBL" id="KQ965802">
    <property type="protein sequence ID" value="KXS11410.1"/>
    <property type="molecule type" value="Genomic_DNA"/>
</dbReference>
<proteinExistence type="predicted"/>
<dbReference type="Proteomes" id="UP000070544">
    <property type="component" value="Unassembled WGS sequence"/>
</dbReference>
<evidence type="ECO:0000313" key="2">
    <source>
        <dbReference type="Proteomes" id="UP000070544"/>
    </source>
</evidence>
<organism evidence="1 2">
    <name type="scientific">Gonapodya prolifera (strain JEL478)</name>
    <name type="common">Monoblepharis prolifera</name>
    <dbReference type="NCBI Taxonomy" id="1344416"/>
    <lineage>
        <taxon>Eukaryota</taxon>
        <taxon>Fungi</taxon>
        <taxon>Fungi incertae sedis</taxon>
        <taxon>Chytridiomycota</taxon>
        <taxon>Chytridiomycota incertae sedis</taxon>
        <taxon>Monoblepharidomycetes</taxon>
        <taxon>Monoblepharidales</taxon>
        <taxon>Gonapodyaceae</taxon>
        <taxon>Gonapodya</taxon>
    </lineage>
</organism>
<sequence length="104" mass="11170">MPTYTFLYACPNPVGHRVTVIVYSIPKPGLLASGRETCDTEPVVIDRDTGIKYAPPRLYGSSPGSPLPSLKTGLKGLGTTYIAEATLERTEEGVVTECRIFPVA</sequence>
<gene>
    <name evidence="1" type="ORF">M427DRAFT_60660</name>
</gene>
<keyword evidence="2" id="KW-1185">Reference proteome</keyword>
<accession>A0A139A3Q0</accession>
<reference evidence="1 2" key="1">
    <citation type="journal article" date="2015" name="Genome Biol. Evol.">
        <title>Phylogenomic analyses indicate that early fungi evolved digesting cell walls of algal ancestors of land plants.</title>
        <authorList>
            <person name="Chang Y."/>
            <person name="Wang S."/>
            <person name="Sekimoto S."/>
            <person name="Aerts A.L."/>
            <person name="Choi C."/>
            <person name="Clum A."/>
            <person name="LaButti K.M."/>
            <person name="Lindquist E.A."/>
            <person name="Yee Ngan C."/>
            <person name="Ohm R.A."/>
            <person name="Salamov A.A."/>
            <person name="Grigoriev I.V."/>
            <person name="Spatafora J.W."/>
            <person name="Berbee M.L."/>
        </authorList>
    </citation>
    <scope>NUCLEOTIDE SEQUENCE [LARGE SCALE GENOMIC DNA]</scope>
    <source>
        <strain evidence="1 2">JEL478</strain>
    </source>
</reference>
<protein>
    <submittedName>
        <fullName evidence="1">Uncharacterized protein</fullName>
    </submittedName>
</protein>
<name>A0A139A3Q0_GONPJ</name>
<dbReference type="AlphaFoldDB" id="A0A139A3Q0"/>
<evidence type="ECO:0000313" key="1">
    <source>
        <dbReference type="EMBL" id="KXS11410.1"/>
    </source>
</evidence>